<sequence>MPVVSLPVQQTHKIISPSINHLDQAQFLLTAAAALVGPIALLALVVSLGKKYKTSIRPILVEVRAMTTTGDWACSPTQSREPPKGTITMSVSRKSGNLPLEAPDVLAEDDPCGRRDLSQSPRSRHERTEESGTLEADADDSQNIKARPPPPMPLTPSAPSTTFFSFQDRRLSVSASTNGDYDPTLTQGGNSDINSAESTTIVPNVRASSPISMRRSYTKIFPLDPLQPTSSKETEMEHASSAFAPSSFPSSSPILPLAPHAALESKEIDVSGEIVSVMDDSGAGWKRHTRVYGGGVCLACLASGGNHGGGFYGENVPLDQRR</sequence>
<name>A0A553HQU7_9PEZI</name>
<evidence type="ECO:0000313" key="3">
    <source>
        <dbReference type="EMBL" id="TRX90321.1"/>
    </source>
</evidence>
<protein>
    <submittedName>
        <fullName evidence="3">Uncharacterized protein</fullName>
    </submittedName>
</protein>
<dbReference type="STRING" id="2512241.A0A553HQU7"/>
<evidence type="ECO:0000313" key="4">
    <source>
        <dbReference type="Proteomes" id="UP000319160"/>
    </source>
</evidence>
<proteinExistence type="predicted"/>
<keyword evidence="2" id="KW-0812">Transmembrane</keyword>
<evidence type="ECO:0000256" key="2">
    <source>
        <dbReference type="SAM" id="Phobius"/>
    </source>
</evidence>
<feature type="region of interest" description="Disordered" evidence="1">
    <location>
        <begin position="72"/>
        <end position="162"/>
    </location>
</feature>
<accession>A0A553HQU7</accession>
<dbReference type="Proteomes" id="UP000319160">
    <property type="component" value="Unassembled WGS sequence"/>
</dbReference>
<keyword evidence="2" id="KW-0472">Membrane</keyword>
<feature type="compositionally biased region" description="Low complexity" evidence="1">
    <location>
        <begin position="239"/>
        <end position="250"/>
    </location>
</feature>
<reference evidence="4" key="1">
    <citation type="submission" date="2019-06" db="EMBL/GenBank/DDBJ databases">
        <title>Draft genome sequence of the griseofulvin-producing fungus Xylaria cubensis strain G536.</title>
        <authorList>
            <person name="Mead M.E."/>
            <person name="Raja H.A."/>
            <person name="Steenwyk J.L."/>
            <person name="Knowles S.L."/>
            <person name="Oberlies N.H."/>
            <person name="Rokas A."/>
        </authorList>
    </citation>
    <scope>NUCLEOTIDE SEQUENCE [LARGE SCALE GENOMIC DNA]</scope>
    <source>
        <strain evidence="4">G536</strain>
    </source>
</reference>
<keyword evidence="4" id="KW-1185">Reference proteome</keyword>
<feature type="compositionally biased region" description="Pro residues" evidence="1">
    <location>
        <begin position="147"/>
        <end position="156"/>
    </location>
</feature>
<gene>
    <name evidence="3" type="ORF">FHL15_008866</name>
</gene>
<feature type="transmembrane region" description="Helical" evidence="2">
    <location>
        <begin position="27"/>
        <end position="48"/>
    </location>
</feature>
<dbReference type="EMBL" id="VFLP01000057">
    <property type="protein sequence ID" value="TRX90321.1"/>
    <property type="molecule type" value="Genomic_DNA"/>
</dbReference>
<feature type="region of interest" description="Disordered" evidence="1">
    <location>
        <begin position="174"/>
        <end position="198"/>
    </location>
</feature>
<dbReference type="AlphaFoldDB" id="A0A553HQU7"/>
<dbReference type="OrthoDB" id="5235700at2759"/>
<keyword evidence="2" id="KW-1133">Transmembrane helix</keyword>
<organism evidence="3 4">
    <name type="scientific">Xylaria flabelliformis</name>
    <dbReference type="NCBI Taxonomy" id="2512241"/>
    <lineage>
        <taxon>Eukaryota</taxon>
        <taxon>Fungi</taxon>
        <taxon>Dikarya</taxon>
        <taxon>Ascomycota</taxon>
        <taxon>Pezizomycotina</taxon>
        <taxon>Sordariomycetes</taxon>
        <taxon>Xylariomycetidae</taxon>
        <taxon>Xylariales</taxon>
        <taxon>Xylariaceae</taxon>
        <taxon>Xylaria</taxon>
    </lineage>
</organism>
<feature type="region of interest" description="Disordered" evidence="1">
    <location>
        <begin position="222"/>
        <end position="250"/>
    </location>
</feature>
<evidence type="ECO:0000256" key="1">
    <source>
        <dbReference type="SAM" id="MobiDB-lite"/>
    </source>
</evidence>
<comment type="caution">
    <text evidence="3">The sequence shown here is derived from an EMBL/GenBank/DDBJ whole genome shotgun (WGS) entry which is preliminary data.</text>
</comment>